<dbReference type="Proteomes" id="UP000000485">
    <property type="component" value="Chromosome"/>
</dbReference>
<reference evidence="4" key="1">
    <citation type="submission" date="2011-04" db="EMBL/GenBank/DDBJ databases">
        <title>Complete sequence of Cellvibrio gilvus ATCC 13127.</title>
        <authorList>
            <person name="Lucas S."/>
            <person name="Han J."/>
            <person name="Lapidus A."/>
            <person name="Cheng J.-F."/>
            <person name="Goodwin L."/>
            <person name="Pitluck S."/>
            <person name="Peters L."/>
            <person name="Munk A."/>
            <person name="Detter J.C."/>
            <person name="Han C."/>
            <person name="Tapia R."/>
            <person name="Land M."/>
            <person name="Hauser L."/>
            <person name="Kyrpides N."/>
            <person name="Ivanova N."/>
            <person name="Ovchinnikova G."/>
            <person name="Pagani I."/>
            <person name="Mead D."/>
            <person name="Brumm P."/>
            <person name="Woyke T."/>
        </authorList>
    </citation>
    <scope>NUCLEOTIDE SEQUENCE [LARGE SCALE GENOMIC DNA]</scope>
    <source>
        <strain evidence="4">ATCC 13127 / NRRL B-14078</strain>
    </source>
</reference>
<dbReference type="OrthoDB" id="5140693at2"/>
<evidence type="ECO:0000313" key="4">
    <source>
        <dbReference type="Proteomes" id="UP000000485"/>
    </source>
</evidence>
<sequence length="226" mass="22892">MTDSARPGASTRPRWLLPAVIGGSGALVATAVVGGIVLANQGGSAEPVPVTASTIRLPSPTPSIEPVARKASTPFAKALPTSVLQYALATSQEASGWLEAGALEAYAETFTDGGTGEVTVQSGQFATVDEARAQFQALMAELPMAEIAQAATATEDAEKPAPAPTTGRDQLPQTGPVQVGGKRAGTYAAADLGDGTAAVVWFNGTAAFRVVAPLADALDVYRAFPL</sequence>
<proteinExistence type="predicted"/>
<dbReference type="EMBL" id="CP002665">
    <property type="protein sequence ID" value="AEI10823.1"/>
    <property type="molecule type" value="Genomic_DNA"/>
</dbReference>
<name>F8A460_CELGA</name>
<keyword evidence="4" id="KW-1185">Reference proteome</keyword>
<feature type="compositionally biased region" description="Polar residues" evidence="1">
    <location>
        <begin position="167"/>
        <end position="176"/>
    </location>
</feature>
<accession>F8A460</accession>
<evidence type="ECO:0000256" key="1">
    <source>
        <dbReference type="SAM" id="MobiDB-lite"/>
    </source>
</evidence>
<protein>
    <submittedName>
        <fullName evidence="3">Uncharacterized protein</fullName>
    </submittedName>
</protein>
<dbReference type="KEGG" id="cga:Celgi_0300"/>
<dbReference type="AlphaFoldDB" id="F8A460"/>
<keyword evidence="2" id="KW-0472">Membrane</keyword>
<organism evidence="3 4">
    <name type="scientific">Cellulomonas gilvus (strain ATCC 13127 / NRRL B-14078)</name>
    <name type="common">Cellvibrio gilvus</name>
    <dbReference type="NCBI Taxonomy" id="593907"/>
    <lineage>
        <taxon>Bacteria</taxon>
        <taxon>Bacillati</taxon>
        <taxon>Actinomycetota</taxon>
        <taxon>Actinomycetes</taxon>
        <taxon>Micrococcales</taxon>
        <taxon>Cellulomonadaceae</taxon>
        <taxon>Cellulomonas</taxon>
    </lineage>
</organism>
<feature type="region of interest" description="Disordered" evidence="1">
    <location>
        <begin position="151"/>
        <end position="180"/>
    </location>
</feature>
<evidence type="ECO:0000256" key="2">
    <source>
        <dbReference type="SAM" id="Phobius"/>
    </source>
</evidence>
<dbReference type="RefSeq" id="WP_013882348.1">
    <property type="nucleotide sequence ID" value="NC_015671.1"/>
</dbReference>
<keyword evidence="2" id="KW-1133">Transmembrane helix</keyword>
<dbReference type="STRING" id="593907.Celgi_0300"/>
<feature type="transmembrane region" description="Helical" evidence="2">
    <location>
        <begin position="15"/>
        <end position="39"/>
    </location>
</feature>
<dbReference type="eggNOG" id="ENOG5033B3F">
    <property type="taxonomic scope" value="Bacteria"/>
</dbReference>
<dbReference type="HOGENOM" id="CLU_1222968_0_0_11"/>
<evidence type="ECO:0000313" key="3">
    <source>
        <dbReference type="EMBL" id="AEI10823.1"/>
    </source>
</evidence>
<keyword evidence="2" id="KW-0812">Transmembrane</keyword>
<gene>
    <name evidence="3" type="ordered locus">Celgi_0300</name>
</gene>